<keyword evidence="3" id="KW-1185">Reference proteome</keyword>
<sequence>MRSSHQVLVEMPKQRISTTQLHEASQDQHTPLVAVRRSQRLLRLTPILPNSHNSKPAKNGSNCPPKSSKNPIPSHKKSVSANHVPGSRRSLRLVAEIGRTSSRRRSPRLVGKESADSNSESTKIVDSGSNSSVDKKPKKKQISRVSSIYAHSKKVILRNEAEGEVGKSPCKKVFQRNEKSCVGGEVVLAVRARKFCKRSEELEGVSKKRKREEEEDKGSVQMWTAEQERALQNAYFTVKPTPNFWKEVSKLVPGKSAQDCFDKVHSDHMTPPQPVPRSRQNKLKSSPVSGFSLSASKLLDPCEIKTKRLSCYKRKSSLAPKTVRLLLQKHCQKDQVHEADLFSVLEPSMSSSTLGPLFDVVVSTPKRFQEQDQKQQETSSSGSKKPLSRFRGSFVKDLISPPVLKQVKNKALHEKYIDQLHCREAKRKSACAQRGKGTMDKENVEQIKFQKPDTIRTAKEALFSHAQDALYQIKCLHTSATGNVSDFDDEYVDIDDINEDEHEL</sequence>
<dbReference type="SUPFAM" id="SSF46689">
    <property type="entry name" value="Homeodomain-like"/>
    <property type="match status" value="1"/>
</dbReference>
<reference evidence="2 3" key="1">
    <citation type="submission" date="2021-09" db="EMBL/GenBank/DDBJ databases">
        <title>Genomic insights and catalytic innovation underlie evolution of tropane alkaloids biosynthesis.</title>
        <authorList>
            <person name="Wang Y.-J."/>
            <person name="Tian T."/>
            <person name="Huang J.-P."/>
            <person name="Huang S.-X."/>
        </authorList>
    </citation>
    <scope>NUCLEOTIDE SEQUENCE [LARGE SCALE GENOMIC DNA]</scope>
    <source>
        <strain evidence="2">KIB-2018</strain>
        <tissue evidence="2">Leaf</tissue>
    </source>
</reference>
<dbReference type="Gene3D" id="1.10.10.60">
    <property type="entry name" value="Homeodomain-like"/>
    <property type="match status" value="1"/>
</dbReference>
<dbReference type="Proteomes" id="UP001159364">
    <property type="component" value="Linkage Group LG05"/>
</dbReference>
<feature type="region of interest" description="Disordered" evidence="1">
    <location>
        <begin position="201"/>
        <end position="221"/>
    </location>
</feature>
<dbReference type="PANTHER" id="PTHR14000:SF17">
    <property type="entry name" value="MYB-LIKE DOMAIN-CONTAINING PROTEIN"/>
    <property type="match status" value="1"/>
</dbReference>
<feature type="compositionally biased region" description="Polar residues" evidence="1">
    <location>
        <begin position="48"/>
        <end position="71"/>
    </location>
</feature>
<feature type="region of interest" description="Disordered" evidence="1">
    <location>
        <begin position="366"/>
        <end position="388"/>
    </location>
</feature>
<feature type="region of interest" description="Disordered" evidence="1">
    <location>
        <begin position="1"/>
        <end position="33"/>
    </location>
</feature>
<dbReference type="AlphaFoldDB" id="A0AAV8THM5"/>
<feature type="region of interest" description="Disordered" evidence="1">
    <location>
        <begin position="46"/>
        <end position="144"/>
    </location>
</feature>
<name>A0AAV8THM5_9ROSI</name>
<organism evidence="2 3">
    <name type="scientific">Erythroxylum novogranatense</name>
    <dbReference type="NCBI Taxonomy" id="1862640"/>
    <lineage>
        <taxon>Eukaryota</taxon>
        <taxon>Viridiplantae</taxon>
        <taxon>Streptophyta</taxon>
        <taxon>Embryophyta</taxon>
        <taxon>Tracheophyta</taxon>
        <taxon>Spermatophyta</taxon>
        <taxon>Magnoliopsida</taxon>
        <taxon>eudicotyledons</taxon>
        <taxon>Gunneridae</taxon>
        <taxon>Pentapetalae</taxon>
        <taxon>rosids</taxon>
        <taxon>fabids</taxon>
        <taxon>Malpighiales</taxon>
        <taxon>Erythroxylaceae</taxon>
        <taxon>Erythroxylum</taxon>
    </lineage>
</organism>
<feature type="region of interest" description="Disordered" evidence="1">
    <location>
        <begin position="264"/>
        <end position="288"/>
    </location>
</feature>
<dbReference type="InterPro" id="IPR009057">
    <property type="entry name" value="Homeodomain-like_sf"/>
</dbReference>
<dbReference type="EMBL" id="JAIWQS010000005">
    <property type="protein sequence ID" value="KAJ8765468.1"/>
    <property type="molecule type" value="Genomic_DNA"/>
</dbReference>
<feature type="compositionally biased region" description="Polar residues" evidence="1">
    <location>
        <begin position="116"/>
        <end position="132"/>
    </location>
</feature>
<dbReference type="InterPro" id="IPR001005">
    <property type="entry name" value="SANT/Myb"/>
</dbReference>
<evidence type="ECO:0008006" key="4">
    <source>
        <dbReference type="Google" id="ProtNLM"/>
    </source>
</evidence>
<evidence type="ECO:0000256" key="1">
    <source>
        <dbReference type="SAM" id="MobiDB-lite"/>
    </source>
</evidence>
<accession>A0AAV8THM5</accession>
<proteinExistence type="predicted"/>
<gene>
    <name evidence="2" type="ORF">K2173_014590</name>
</gene>
<evidence type="ECO:0000313" key="2">
    <source>
        <dbReference type="EMBL" id="KAJ8765468.1"/>
    </source>
</evidence>
<dbReference type="CDD" id="cd00167">
    <property type="entry name" value="SANT"/>
    <property type="match status" value="1"/>
</dbReference>
<feature type="compositionally biased region" description="Polar residues" evidence="1">
    <location>
        <begin position="15"/>
        <end position="29"/>
    </location>
</feature>
<protein>
    <recommendedName>
        <fullName evidence="4">Myb-like domain-containing protein</fullName>
    </recommendedName>
</protein>
<comment type="caution">
    <text evidence="2">The sequence shown here is derived from an EMBL/GenBank/DDBJ whole genome shotgun (WGS) entry which is preliminary data.</text>
</comment>
<evidence type="ECO:0000313" key="3">
    <source>
        <dbReference type="Proteomes" id="UP001159364"/>
    </source>
</evidence>
<dbReference type="PANTHER" id="PTHR14000">
    <property type="entry name" value="FINGER CCCH DOMAIN PROTEIN, PUTATIVE (DUF3755)-RELATED"/>
    <property type="match status" value="1"/>
</dbReference>